<dbReference type="CDD" id="cd00616">
    <property type="entry name" value="AHBA_syn"/>
    <property type="match status" value="1"/>
</dbReference>
<dbReference type="PIRSF" id="PIRSF000390">
    <property type="entry name" value="PLP_StrS"/>
    <property type="match status" value="1"/>
</dbReference>
<sequence>MKIPFFDLKGQYSQIKHEVDAEIQKVLSTGLFMGGVPVLDFENAFSKFLGAEHCVSCANGTDALEVALKALGIGKGDEVLVPANSWVSTAEAVNNVGSEPVFVDVIDREHTIDPYLIEGAVNENTRAIIAVHLYGLPARMDEILPIAKKYHLKVIEDCAQAHGAKLKGRSVGTFGEVSTFSFYPTKNLGAYGDAGAIITNDTLLAEKMRRIANHGQLKKHDHDLIGRTSRLDTLQAAILTIKLNYLDQWVQKRNLIANWYNAYLREGIVRPMNTTNFYHAFHLYVIRTKHRGKLVKLFDELGIGYGIHYPVPLPYIKSYLYKGYHQEQFPVATLLSKEIVSLPLYPELSEQEVKYICHQVNAIG</sequence>
<proteinExistence type="inferred from homology"/>
<dbReference type="EMBL" id="JBIPKE010000012">
    <property type="protein sequence ID" value="MFH6982629.1"/>
    <property type="molecule type" value="Genomic_DNA"/>
</dbReference>
<protein>
    <submittedName>
        <fullName evidence="4">DegT/DnrJ/EryC1/StrS family aminotransferase</fullName>
    </submittedName>
</protein>
<evidence type="ECO:0000256" key="1">
    <source>
        <dbReference type="ARBA" id="ARBA00022898"/>
    </source>
</evidence>
<keyword evidence="1 3" id="KW-0663">Pyridoxal phosphate</keyword>
<dbReference type="SUPFAM" id="SSF53383">
    <property type="entry name" value="PLP-dependent transferases"/>
    <property type="match status" value="1"/>
</dbReference>
<dbReference type="InterPro" id="IPR015421">
    <property type="entry name" value="PyrdxlP-dep_Trfase_major"/>
</dbReference>
<name>A0ABW7N7D7_9BACT</name>
<dbReference type="Pfam" id="PF01041">
    <property type="entry name" value="DegT_DnrJ_EryC1"/>
    <property type="match status" value="1"/>
</dbReference>
<organism evidence="4 5">
    <name type="scientific">Marinoscillum luteum</name>
    <dbReference type="NCBI Taxonomy" id="861051"/>
    <lineage>
        <taxon>Bacteria</taxon>
        <taxon>Pseudomonadati</taxon>
        <taxon>Bacteroidota</taxon>
        <taxon>Cytophagia</taxon>
        <taxon>Cytophagales</taxon>
        <taxon>Reichenbachiellaceae</taxon>
        <taxon>Marinoscillum</taxon>
    </lineage>
</organism>
<gene>
    <name evidence="4" type="ORF">ACHKAR_04220</name>
</gene>
<dbReference type="InterPro" id="IPR015424">
    <property type="entry name" value="PyrdxlP-dep_Trfase"/>
</dbReference>
<dbReference type="PANTHER" id="PTHR30244">
    <property type="entry name" value="TRANSAMINASE"/>
    <property type="match status" value="1"/>
</dbReference>
<comment type="similarity">
    <text evidence="2 3">Belongs to the DegT/DnrJ/EryC1 family.</text>
</comment>
<accession>A0ABW7N7D7</accession>
<dbReference type="InterPro" id="IPR000653">
    <property type="entry name" value="DegT/StrS_aminotransferase"/>
</dbReference>
<dbReference type="Gene3D" id="3.90.1150.10">
    <property type="entry name" value="Aspartate Aminotransferase, domain 1"/>
    <property type="match status" value="1"/>
</dbReference>
<dbReference type="RefSeq" id="WP_395416310.1">
    <property type="nucleotide sequence ID" value="NZ_JBIPKE010000012.1"/>
</dbReference>
<dbReference type="Gene3D" id="3.40.640.10">
    <property type="entry name" value="Type I PLP-dependent aspartate aminotransferase-like (Major domain)"/>
    <property type="match status" value="1"/>
</dbReference>
<evidence type="ECO:0000256" key="2">
    <source>
        <dbReference type="ARBA" id="ARBA00037999"/>
    </source>
</evidence>
<keyword evidence="4" id="KW-0032">Aminotransferase</keyword>
<dbReference type="GO" id="GO:0008483">
    <property type="term" value="F:transaminase activity"/>
    <property type="evidence" value="ECO:0007669"/>
    <property type="project" value="UniProtKB-KW"/>
</dbReference>
<dbReference type="InterPro" id="IPR015422">
    <property type="entry name" value="PyrdxlP-dep_Trfase_small"/>
</dbReference>
<comment type="caution">
    <text evidence="4">The sequence shown here is derived from an EMBL/GenBank/DDBJ whole genome shotgun (WGS) entry which is preliminary data.</text>
</comment>
<keyword evidence="4" id="KW-0808">Transferase</keyword>
<evidence type="ECO:0000313" key="5">
    <source>
        <dbReference type="Proteomes" id="UP001610063"/>
    </source>
</evidence>
<evidence type="ECO:0000256" key="3">
    <source>
        <dbReference type="RuleBase" id="RU004508"/>
    </source>
</evidence>
<keyword evidence="5" id="KW-1185">Reference proteome</keyword>
<reference evidence="4 5" key="1">
    <citation type="journal article" date="2013" name="Int. J. Syst. Evol. Microbiol.">
        <title>Marinoscillum luteum sp. nov., isolated from marine sediment.</title>
        <authorList>
            <person name="Cha I.T."/>
            <person name="Park S.J."/>
            <person name="Kim S.J."/>
            <person name="Kim J.G."/>
            <person name="Jung M.Y."/>
            <person name="Shin K.S."/>
            <person name="Kwon K.K."/>
            <person name="Yang S.H."/>
            <person name="Seo Y.S."/>
            <person name="Rhee S.K."/>
        </authorList>
    </citation>
    <scope>NUCLEOTIDE SEQUENCE [LARGE SCALE GENOMIC DNA]</scope>
    <source>
        <strain evidence="4 5">KCTC 23939</strain>
    </source>
</reference>
<dbReference type="Proteomes" id="UP001610063">
    <property type="component" value="Unassembled WGS sequence"/>
</dbReference>
<evidence type="ECO:0000313" key="4">
    <source>
        <dbReference type="EMBL" id="MFH6982629.1"/>
    </source>
</evidence>
<dbReference type="PANTHER" id="PTHR30244:SF36">
    <property type="entry name" value="3-OXO-GLUCOSE-6-PHOSPHATE:GLUTAMATE AMINOTRANSFERASE"/>
    <property type="match status" value="1"/>
</dbReference>